<reference evidence="1" key="2">
    <citation type="journal article" date="2021" name="PeerJ">
        <title>Extensive microbial diversity within the chicken gut microbiome revealed by metagenomics and culture.</title>
        <authorList>
            <person name="Gilroy R."/>
            <person name="Ravi A."/>
            <person name="Getino M."/>
            <person name="Pursley I."/>
            <person name="Horton D.L."/>
            <person name="Alikhan N.F."/>
            <person name="Baker D."/>
            <person name="Gharbi K."/>
            <person name="Hall N."/>
            <person name="Watson M."/>
            <person name="Adriaenssens E.M."/>
            <person name="Foster-Nyarko E."/>
            <person name="Jarju S."/>
            <person name="Secka A."/>
            <person name="Antonio M."/>
            <person name="Oren A."/>
            <person name="Chaudhuri R.R."/>
            <person name="La Ragione R."/>
            <person name="Hildebrand F."/>
            <person name="Pallen M.J."/>
        </authorList>
    </citation>
    <scope>NUCLEOTIDE SEQUENCE</scope>
    <source>
        <strain evidence="1">ChiHecec2B26-709</strain>
    </source>
</reference>
<dbReference type="Proteomes" id="UP000886881">
    <property type="component" value="Unassembled WGS sequence"/>
</dbReference>
<proteinExistence type="predicted"/>
<accession>A0A9D1GMY3</accession>
<protein>
    <recommendedName>
        <fullName evidence="3">TolB-like 6-blade propeller-like</fullName>
    </recommendedName>
</protein>
<dbReference type="PROSITE" id="PS51257">
    <property type="entry name" value="PROKAR_LIPOPROTEIN"/>
    <property type="match status" value="1"/>
</dbReference>
<evidence type="ECO:0000313" key="1">
    <source>
        <dbReference type="EMBL" id="HIT47148.1"/>
    </source>
</evidence>
<comment type="caution">
    <text evidence="1">The sequence shown here is derived from an EMBL/GenBank/DDBJ whole genome shotgun (WGS) entry which is preliminary data.</text>
</comment>
<name>A0A9D1GMY3_9BACT</name>
<dbReference type="EMBL" id="DVLC01000090">
    <property type="protein sequence ID" value="HIT47148.1"/>
    <property type="molecule type" value="Genomic_DNA"/>
</dbReference>
<organism evidence="1 2">
    <name type="scientific">Candidatus Cryptobacteroides merdipullorum</name>
    <dbReference type="NCBI Taxonomy" id="2840771"/>
    <lineage>
        <taxon>Bacteria</taxon>
        <taxon>Pseudomonadati</taxon>
        <taxon>Bacteroidota</taxon>
        <taxon>Bacteroidia</taxon>
        <taxon>Bacteroidales</taxon>
        <taxon>Candidatus Cryptobacteroides</taxon>
    </lineage>
</organism>
<dbReference type="AlphaFoldDB" id="A0A9D1GMY3"/>
<dbReference type="SUPFAM" id="SSF50969">
    <property type="entry name" value="YVTN repeat-like/Quinoprotein amine dehydrogenase"/>
    <property type="match status" value="1"/>
</dbReference>
<gene>
    <name evidence="1" type="ORF">IAC35_04750</name>
</gene>
<dbReference type="Pfam" id="PF15869">
    <property type="entry name" value="TolB_like"/>
    <property type="match status" value="1"/>
</dbReference>
<dbReference type="InterPro" id="IPR011044">
    <property type="entry name" value="Quino_amine_DH_bsu"/>
</dbReference>
<evidence type="ECO:0000313" key="2">
    <source>
        <dbReference type="Proteomes" id="UP000886881"/>
    </source>
</evidence>
<reference evidence="1" key="1">
    <citation type="submission" date="2020-10" db="EMBL/GenBank/DDBJ databases">
        <authorList>
            <person name="Gilroy R."/>
        </authorList>
    </citation>
    <scope>NUCLEOTIDE SEQUENCE</scope>
    <source>
        <strain evidence="1">ChiHecec2B26-709</strain>
    </source>
</reference>
<sequence length="355" mass="39943">MSRFLLVLSAVMLTVSCGRNNFIEGVPVETVRAGQVLSLDRDTLFTCDFSECLQCVDLSVESDSVLVLREMENSSPDFRYFKCWSLTDFSYLGGYVFHGRGPGEVLMPDFIGGFVSGEGTRKVSGIADISLKKVFSVDFPLSAVSGEAVIRQTGRLPSNTMYVRPYGEARLYVECVDNDRLVCRLTDMDCNILKDFEVYGDIPAMSCAARLSHCLVVNQEKGLVASLMISLPQINILDLESGNISSYASGEEFRDWKEIIRPVNPNTAMDMKEYYLNADSSNDYIFALYAGVSRAELDGRDDTHLHVYDWSGRFLYDITLSEVIDAISFDEKTEMLYALDRNANRIYRYDMSELI</sequence>
<evidence type="ECO:0008006" key="3">
    <source>
        <dbReference type="Google" id="ProtNLM"/>
    </source>
</evidence>